<protein>
    <recommendedName>
        <fullName evidence="2">Glycosyltransferase 2-like domain-containing protein</fullName>
    </recommendedName>
</protein>
<dbReference type="AlphaFoldDB" id="A0A645GCY0"/>
<dbReference type="Gene3D" id="3.90.550.10">
    <property type="entry name" value="Spore Coat Polysaccharide Biosynthesis Protein SpsA, Chain A"/>
    <property type="match status" value="1"/>
</dbReference>
<accession>A0A645GCY0</accession>
<dbReference type="SUPFAM" id="SSF53448">
    <property type="entry name" value="Nucleotide-diphospho-sugar transferases"/>
    <property type="match status" value="1"/>
</dbReference>
<dbReference type="PANTHER" id="PTHR43179:SF7">
    <property type="entry name" value="RHAMNOSYLTRANSFERASE WBBL"/>
    <property type="match status" value="1"/>
</dbReference>
<gene>
    <name evidence="1" type="ORF">SDC9_172160</name>
</gene>
<organism evidence="1">
    <name type="scientific">bioreactor metagenome</name>
    <dbReference type="NCBI Taxonomy" id="1076179"/>
    <lineage>
        <taxon>unclassified sequences</taxon>
        <taxon>metagenomes</taxon>
        <taxon>ecological metagenomes</taxon>
    </lineage>
</organism>
<sequence length="100" mass="12416">MWQELKGFDERYAPAYWEDVDLSFQARKRKWRVLFEPQAVVVHNHETTNSSVFGEKKIAQMSWQNAKKFTRKNANLWQLAAYYLWQPYWWWKMKKHEKMD</sequence>
<reference evidence="1" key="1">
    <citation type="submission" date="2019-08" db="EMBL/GenBank/DDBJ databases">
        <authorList>
            <person name="Kucharzyk K."/>
            <person name="Murdoch R.W."/>
            <person name="Higgins S."/>
            <person name="Loffler F."/>
        </authorList>
    </citation>
    <scope>NUCLEOTIDE SEQUENCE</scope>
</reference>
<comment type="caution">
    <text evidence="1">The sequence shown here is derived from an EMBL/GenBank/DDBJ whole genome shotgun (WGS) entry which is preliminary data.</text>
</comment>
<dbReference type="PANTHER" id="PTHR43179">
    <property type="entry name" value="RHAMNOSYLTRANSFERASE WBBL"/>
    <property type="match status" value="1"/>
</dbReference>
<dbReference type="EMBL" id="VSSQ01073709">
    <property type="protein sequence ID" value="MPN24758.1"/>
    <property type="molecule type" value="Genomic_DNA"/>
</dbReference>
<evidence type="ECO:0008006" key="2">
    <source>
        <dbReference type="Google" id="ProtNLM"/>
    </source>
</evidence>
<evidence type="ECO:0000313" key="1">
    <source>
        <dbReference type="EMBL" id="MPN24758.1"/>
    </source>
</evidence>
<dbReference type="InterPro" id="IPR029044">
    <property type="entry name" value="Nucleotide-diphossugar_trans"/>
</dbReference>
<name>A0A645GCY0_9ZZZZ</name>
<proteinExistence type="predicted"/>